<feature type="transmembrane region" description="Helical" evidence="1">
    <location>
        <begin position="61"/>
        <end position="87"/>
    </location>
</feature>
<evidence type="ECO:0000256" key="1">
    <source>
        <dbReference type="SAM" id="Phobius"/>
    </source>
</evidence>
<keyword evidence="1" id="KW-0812">Transmembrane</keyword>
<evidence type="ECO:0000313" key="3">
    <source>
        <dbReference type="Proteomes" id="UP000571017"/>
    </source>
</evidence>
<sequence length="442" mass="50501">MNKEKAWVNVRDSFWFLPALYSFISVVMVAFVSALDVWAVPQIKDSLPKLFFTEKSVAQTLYGSLITSILTMTTISFSTIMVVLTTYTTQFSPRTLQDFMKSRVTQHVLGVYSFGFVFALINLLLLGSGDSQGLLSPFITVLVSMVCLAFFIIFIHHSSRFVQVNNLIGQIRTHTSAVIRKTFSEKSYNEHVEWDQDDIDEWKKGRKSTVLANESGYLQGIQIQGLIEWAKQNDVLLEADFQIGHYIQKGVPAFYYWQKEDAGEELDASPSMQYLLIGNERTDIQDIEFSIQKLVEIAVKAISPSINDPHTAVNCINRVGSLLSDLAAVYKPIQYYSDSNEDIRLLMEPRYFRDYVYKSFYQIRIYGKHDLSVMNGVLEALYKISVAQGGDIRDDTWRFGEYVIESVETSELNDLDYERFYKQAQKLADACNESLPLSRTPL</sequence>
<gene>
    <name evidence="2" type="ORF">H0266_17840</name>
</gene>
<proteinExistence type="predicted"/>
<dbReference type="EMBL" id="JACEFG010000004">
    <property type="protein sequence ID" value="MBA2176755.1"/>
    <property type="molecule type" value="Genomic_DNA"/>
</dbReference>
<feature type="transmembrane region" description="Helical" evidence="1">
    <location>
        <begin position="108"/>
        <end position="128"/>
    </location>
</feature>
<dbReference type="Pfam" id="PF10011">
    <property type="entry name" value="DUF2254"/>
    <property type="match status" value="1"/>
</dbReference>
<organism evidence="2 3">
    <name type="scientific">Halobacillus locisalis</name>
    <dbReference type="NCBI Taxonomy" id="220753"/>
    <lineage>
        <taxon>Bacteria</taxon>
        <taxon>Bacillati</taxon>
        <taxon>Bacillota</taxon>
        <taxon>Bacilli</taxon>
        <taxon>Bacillales</taxon>
        <taxon>Bacillaceae</taxon>
        <taxon>Halobacillus</taxon>
    </lineage>
</organism>
<accession>A0A838CYA3</accession>
<name>A0A838CYA3_9BACI</name>
<dbReference type="InterPro" id="IPR018723">
    <property type="entry name" value="DUF2254_membrane"/>
</dbReference>
<feature type="transmembrane region" description="Helical" evidence="1">
    <location>
        <begin position="134"/>
        <end position="155"/>
    </location>
</feature>
<keyword evidence="3" id="KW-1185">Reference proteome</keyword>
<feature type="transmembrane region" description="Helical" evidence="1">
    <location>
        <begin position="20"/>
        <end position="41"/>
    </location>
</feature>
<protein>
    <submittedName>
        <fullName evidence="2">DUF2254 domain-containing protein</fullName>
    </submittedName>
</protein>
<dbReference type="RefSeq" id="WP_181473807.1">
    <property type="nucleotide sequence ID" value="NZ_JACEFG010000004.1"/>
</dbReference>
<reference evidence="2 3" key="1">
    <citation type="journal article" date="2004" name="Extremophiles">
        <title>Halobacillus locisalis sp. nov., a halophilic bacterium isolated from a marine solar saltern of the Yellow Sea in Korea.</title>
        <authorList>
            <person name="Yoon J.H."/>
            <person name="Kang K.H."/>
            <person name="Oh T.K."/>
            <person name="Park Y.H."/>
        </authorList>
    </citation>
    <scope>NUCLEOTIDE SEQUENCE [LARGE SCALE GENOMIC DNA]</scope>
    <source>
        <strain evidence="2 3">KCTC 3788</strain>
    </source>
</reference>
<keyword evidence="1" id="KW-0472">Membrane</keyword>
<dbReference type="Proteomes" id="UP000571017">
    <property type="component" value="Unassembled WGS sequence"/>
</dbReference>
<evidence type="ECO:0000313" key="2">
    <source>
        <dbReference type="EMBL" id="MBA2176755.1"/>
    </source>
</evidence>
<keyword evidence="1" id="KW-1133">Transmembrane helix</keyword>
<comment type="caution">
    <text evidence="2">The sequence shown here is derived from an EMBL/GenBank/DDBJ whole genome shotgun (WGS) entry which is preliminary data.</text>
</comment>
<dbReference type="AlphaFoldDB" id="A0A838CYA3"/>